<evidence type="ECO:0000313" key="3">
    <source>
        <dbReference type="Proteomes" id="UP000318582"/>
    </source>
</evidence>
<feature type="region of interest" description="Disordered" evidence="1">
    <location>
        <begin position="194"/>
        <end position="223"/>
    </location>
</feature>
<accession>A0A507EEU6</accession>
<evidence type="ECO:0000256" key="1">
    <source>
        <dbReference type="SAM" id="MobiDB-lite"/>
    </source>
</evidence>
<feature type="compositionally biased region" description="Basic residues" evidence="1">
    <location>
        <begin position="201"/>
        <end position="211"/>
    </location>
</feature>
<evidence type="ECO:0000313" key="2">
    <source>
        <dbReference type="EMBL" id="TPX62683.1"/>
    </source>
</evidence>
<evidence type="ECO:0008006" key="4">
    <source>
        <dbReference type="Google" id="ProtNLM"/>
    </source>
</evidence>
<dbReference type="AlphaFoldDB" id="A0A507EEU6"/>
<proteinExistence type="predicted"/>
<protein>
    <recommendedName>
        <fullName evidence="4">C2 domain-containing protein</fullName>
    </recommendedName>
</protein>
<sequence length="223" mass="24944">MYIELLGNLELSVVSCSLPRDINLKDRELYTRLSLDGSDWRNTHVCPPTAPSPTDARGSLSRSGYLPPAQIAHTLDTFPIVLPLTEDTHHVYVEIWTLKREGDKEDCVAKGRCSIKDSRILDMGVCEVKVDLHSPLHLNRGSAQLFMRFVRKQPGPPLVAIPHGALPEPTSPDREKHKLADKFRETVRRLSKGEMEEVFRRGSKSGGRRSKSPNSEGVLSKSL</sequence>
<reference evidence="2 3" key="1">
    <citation type="journal article" date="2019" name="Sci. Rep.">
        <title>Comparative genomics of chytrid fungi reveal insights into the obligate biotrophic and pathogenic lifestyle of Synchytrium endobioticum.</title>
        <authorList>
            <person name="van de Vossenberg B.T.L.H."/>
            <person name="Warris S."/>
            <person name="Nguyen H.D.T."/>
            <person name="van Gent-Pelzer M.P.E."/>
            <person name="Joly D.L."/>
            <person name="van de Geest H.C."/>
            <person name="Bonants P.J.M."/>
            <person name="Smith D.S."/>
            <person name="Levesque C.A."/>
            <person name="van der Lee T.A.J."/>
        </authorList>
    </citation>
    <scope>NUCLEOTIDE SEQUENCE [LARGE SCALE GENOMIC DNA]</scope>
    <source>
        <strain evidence="2 3">CBS 809.83</strain>
    </source>
</reference>
<name>A0A507EEU6_9FUNG</name>
<dbReference type="Proteomes" id="UP000318582">
    <property type="component" value="Unassembled WGS sequence"/>
</dbReference>
<gene>
    <name evidence="2" type="ORF">PhCBS80983_g00360</name>
</gene>
<organism evidence="2 3">
    <name type="scientific">Powellomyces hirtus</name>
    <dbReference type="NCBI Taxonomy" id="109895"/>
    <lineage>
        <taxon>Eukaryota</taxon>
        <taxon>Fungi</taxon>
        <taxon>Fungi incertae sedis</taxon>
        <taxon>Chytridiomycota</taxon>
        <taxon>Chytridiomycota incertae sedis</taxon>
        <taxon>Chytridiomycetes</taxon>
        <taxon>Spizellomycetales</taxon>
        <taxon>Powellomycetaceae</taxon>
        <taxon>Powellomyces</taxon>
    </lineage>
</organism>
<feature type="compositionally biased region" description="Polar residues" evidence="1">
    <location>
        <begin position="213"/>
        <end position="223"/>
    </location>
</feature>
<keyword evidence="3" id="KW-1185">Reference proteome</keyword>
<dbReference type="EMBL" id="QEAQ01000002">
    <property type="protein sequence ID" value="TPX62683.1"/>
    <property type="molecule type" value="Genomic_DNA"/>
</dbReference>
<comment type="caution">
    <text evidence="2">The sequence shown here is derived from an EMBL/GenBank/DDBJ whole genome shotgun (WGS) entry which is preliminary data.</text>
</comment>